<dbReference type="Ensembl" id="ENSSHBT00005028711.1">
    <property type="protein sequence ID" value="ENSSHBP00005024136.1"/>
    <property type="gene ID" value="ENSSHBG00005020113.1"/>
</dbReference>
<name>A0A672VCE9_STRHB</name>
<feature type="coiled-coil region" evidence="1">
    <location>
        <begin position="410"/>
        <end position="503"/>
    </location>
</feature>
<feature type="coiled-coil region" evidence="1">
    <location>
        <begin position="109"/>
        <end position="143"/>
    </location>
</feature>
<dbReference type="GeneTree" id="ENSGT00390000007924"/>
<feature type="coiled-coil region" evidence="1">
    <location>
        <begin position="180"/>
        <end position="249"/>
    </location>
</feature>
<evidence type="ECO:0000256" key="1">
    <source>
        <dbReference type="SAM" id="Coils"/>
    </source>
</evidence>
<dbReference type="PANTHER" id="PTHR47899:SF1">
    <property type="entry name" value="COILED-COIL DOMAIN-CONTAINING PROTEIN 171"/>
    <property type="match status" value="1"/>
</dbReference>
<reference evidence="2" key="2">
    <citation type="submission" date="2025-08" db="UniProtKB">
        <authorList>
            <consortium name="Ensembl"/>
        </authorList>
    </citation>
    <scope>IDENTIFICATION</scope>
</reference>
<sequence length="635" mass="73492">MSLSSPVSYAVMEATCLHSANCESQLLQNSNESEVYTAEDLRRKLCQARKEKLDLTIKHNQELSNYESQIVKLRSEIEKGEAVRQHLEYELAIARKDGRLKMYAVEEELSDAKTKLVELQILNEKLQQKVAETEKTFHIAQQKWKEEQQRHASEKNDIRRTCKDEYELLLKERTKLESFLQEQNNALQNIRKKMKDVEVEHNGCTELLRRQANQLEYSAEQEERLKKELETATVRIKKLEENVEAERAAHLESKFNSEIIQLRIRDLEGALQVEKASQAEALSDLEMVKKEFKEVENAYEREKRNAQENLEKLNVLERECISANKHMNEKIEEKKKIIKDLSERLGNNEKTHRELQEELAMAKKHQVFLTETYESNIRELELLLDSFAMSGQRTAGICEDKDKPSSLSVLETLRCTLTAYQNKLEDTSNELGKMEALCEKMTKELEISKEKMCALSEEFKRLSEAKMELRRKDQSLHQLNRLLTQLEQDKRRLKESIRDAESALCMAAKDKELIISQMKSVEATLRKVRDQTLLSRTAATRNDFTLQLPKLHLETFAVEGLKGRPEVVAFQAMVISFMDVYQLASSRIDMLLRETASHQLHIAAPKSKSQTACLHENENLQLESKGSSNITMASS</sequence>
<evidence type="ECO:0000313" key="2">
    <source>
        <dbReference type="Ensembl" id="ENSSHBP00005024136.1"/>
    </source>
</evidence>
<evidence type="ECO:0000313" key="3">
    <source>
        <dbReference type="Proteomes" id="UP000472266"/>
    </source>
</evidence>
<dbReference type="AlphaFoldDB" id="A0A672VCE9"/>
<proteinExistence type="predicted"/>
<reference evidence="2 3" key="1">
    <citation type="submission" date="2019-11" db="EMBL/GenBank/DDBJ databases">
        <title>Strigops habroptila (kakapo) genome, bStrHab1, primary haplotype, v2.</title>
        <authorList>
            <person name="Jarvis E.D."/>
            <person name="Howard J."/>
            <person name="Rhie A."/>
            <person name="Phillippy A."/>
            <person name="Korlach J."/>
            <person name="Digby A."/>
            <person name="Iorns D."/>
            <person name="Eason D."/>
            <person name="Robertson B."/>
            <person name="Raemaekers T."/>
            <person name="Howe K."/>
            <person name="Lewin H."/>
            <person name="Damas J."/>
            <person name="Hastie A."/>
            <person name="Tracey A."/>
            <person name="Chow W."/>
            <person name="Fedrigo O."/>
        </authorList>
    </citation>
    <scope>NUCLEOTIDE SEQUENCE [LARGE SCALE GENOMIC DNA]</scope>
</reference>
<dbReference type="PANTHER" id="PTHR47899">
    <property type="entry name" value="COILED-COIL DOMAIN-CONTAINING PROTEIN 171"/>
    <property type="match status" value="1"/>
</dbReference>
<reference evidence="2" key="3">
    <citation type="submission" date="2025-09" db="UniProtKB">
        <authorList>
            <consortium name="Ensembl"/>
        </authorList>
    </citation>
    <scope>IDENTIFICATION</scope>
</reference>
<dbReference type="Proteomes" id="UP000472266">
    <property type="component" value="Chromosome 3"/>
</dbReference>
<dbReference type="InterPro" id="IPR038820">
    <property type="entry name" value="CCDC171"/>
</dbReference>
<feature type="coiled-coil region" evidence="1">
    <location>
        <begin position="282"/>
        <end position="365"/>
    </location>
</feature>
<keyword evidence="3" id="KW-1185">Reference proteome</keyword>
<accession>A0A672VCE9</accession>
<organism evidence="2 3">
    <name type="scientific">Strigops habroptila</name>
    <name type="common">Kakapo</name>
    <dbReference type="NCBI Taxonomy" id="2489341"/>
    <lineage>
        <taxon>Eukaryota</taxon>
        <taxon>Metazoa</taxon>
        <taxon>Chordata</taxon>
        <taxon>Craniata</taxon>
        <taxon>Vertebrata</taxon>
        <taxon>Euteleostomi</taxon>
        <taxon>Archelosauria</taxon>
        <taxon>Archosauria</taxon>
        <taxon>Dinosauria</taxon>
        <taxon>Saurischia</taxon>
        <taxon>Theropoda</taxon>
        <taxon>Coelurosauria</taxon>
        <taxon>Aves</taxon>
        <taxon>Neognathae</taxon>
        <taxon>Neoaves</taxon>
        <taxon>Telluraves</taxon>
        <taxon>Australaves</taxon>
        <taxon>Psittaciformes</taxon>
        <taxon>Psittacidae</taxon>
        <taxon>Strigops</taxon>
    </lineage>
</organism>
<feature type="coiled-coil region" evidence="1">
    <location>
        <begin position="56"/>
        <end position="83"/>
    </location>
</feature>
<protein>
    <submittedName>
        <fullName evidence="2">Coiled-coil domain containing 171</fullName>
    </submittedName>
</protein>
<gene>
    <name evidence="2" type="primary">CCDC171</name>
</gene>
<keyword evidence="1" id="KW-0175">Coiled coil</keyword>